<keyword evidence="3" id="KW-1185">Reference proteome</keyword>
<dbReference type="InParanoid" id="A0A7R8USF3"/>
<evidence type="ECO:0000313" key="3">
    <source>
        <dbReference type="Proteomes" id="UP000594454"/>
    </source>
</evidence>
<dbReference type="EMBL" id="LR899011">
    <property type="protein sequence ID" value="CAD7086184.1"/>
    <property type="molecule type" value="Genomic_DNA"/>
</dbReference>
<feature type="compositionally biased region" description="Polar residues" evidence="1">
    <location>
        <begin position="100"/>
        <end position="123"/>
    </location>
</feature>
<dbReference type="AlphaFoldDB" id="A0A7R8USF3"/>
<feature type="region of interest" description="Disordered" evidence="1">
    <location>
        <begin position="91"/>
        <end position="123"/>
    </location>
</feature>
<gene>
    <name evidence="2" type="ORF">HERILL_LOCUS8976</name>
</gene>
<reference evidence="2 3" key="1">
    <citation type="submission" date="2020-11" db="EMBL/GenBank/DDBJ databases">
        <authorList>
            <person name="Wallbank WR R."/>
            <person name="Pardo Diaz C."/>
            <person name="Kozak K."/>
            <person name="Martin S."/>
            <person name="Jiggins C."/>
            <person name="Moest M."/>
            <person name="Warren A I."/>
            <person name="Generalovic N T."/>
            <person name="Byers J.R.P. K."/>
            <person name="Montejo-Kovacevich G."/>
            <person name="Yen C E."/>
        </authorList>
    </citation>
    <scope>NUCLEOTIDE SEQUENCE [LARGE SCALE GENOMIC DNA]</scope>
</reference>
<evidence type="ECO:0000313" key="2">
    <source>
        <dbReference type="EMBL" id="CAD7086184.1"/>
    </source>
</evidence>
<name>A0A7R8USF3_HERIL</name>
<accession>A0A7R8USF3</accession>
<dbReference type="Proteomes" id="UP000594454">
    <property type="component" value="Chromosome 3"/>
</dbReference>
<evidence type="ECO:0000256" key="1">
    <source>
        <dbReference type="SAM" id="MobiDB-lite"/>
    </source>
</evidence>
<protein>
    <submittedName>
        <fullName evidence="2">Uncharacterized protein</fullName>
    </submittedName>
</protein>
<feature type="compositionally biased region" description="Polar residues" evidence="1">
    <location>
        <begin position="44"/>
        <end position="55"/>
    </location>
</feature>
<organism evidence="2 3">
    <name type="scientific">Hermetia illucens</name>
    <name type="common">Black soldier fly</name>
    <dbReference type="NCBI Taxonomy" id="343691"/>
    <lineage>
        <taxon>Eukaryota</taxon>
        <taxon>Metazoa</taxon>
        <taxon>Ecdysozoa</taxon>
        <taxon>Arthropoda</taxon>
        <taxon>Hexapoda</taxon>
        <taxon>Insecta</taxon>
        <taxon>Pterygota</taxon>
        <taxon>Neoptera</taxon>
        <taxon>Endopterygota</taxon>
        <taxon>Diptera</taxon>
        <taxon>Brachycera</taxon>
        <taxon>Stratiomyomorpha</taxon>
        <taxon>Stratiomyidae</taxon>
        <taxon>Hermetiinae</taxon>
        <taxon>Hermetia</taxon>
    </lineage>
</organism>
<sequence>MDTHTSFSPADSSLYQGGMDTTIISQPTMQEHIIATQYHTDMNTDSGISSSTTTHPSHDMGWNGGGMSASTTNCFSDTGMSTTTTNYSTDTGMSTTTTNCPSNDFTSDTWGGMSSTTSASDAF</sequence>
<proteinExistence type="predicted"/>
<feature type="region of interest" description="Disordered" evidence="1">
    <location>
        <begin position="44"/>
        <end position="65"/>
    </location>
</feature>